<organism evidence="2">
    <name type="scientific">Mycobacterium xenopi 4042</name>
    <dbReference type="NCBI Taxonomy" id="1299334"/>
    <lineage>
        <taxon>Bacteria</taxon>
        <taxon>Bacillati</taxon>
        <taxon>Actinomycetota</taxon>
        <taxon>Actinomycetes</taxon>
        <taxon>Mycobacteriales</taxon>
        <taxon>Mycobacteriaceae</taxon>
        <taxon>Mycobacterium</taxon>
    </lineage>
</organism>
<comment type="caution">
    <text evidence="2">The sequence shown here is derived from an EMBL/GenBank/DDBJ whole genome shotgun (WGS) entry which is preliminary data.</text>
</comment>
<gene>
    <name evidence="2" type="ORF">I553_10673</name>
</gene>
<feature type="region of interest" description="Disordered" evidence="1">
    <location>
        <begin position="66"/>
        <end position="91"/>
    </location>
</feature>
<protein>
    <submittedName>
        <fullName evidence="2">Uncharacterized protein</fullName>
    </submittedName>
</protein>
<evidence type="ECO:0000256" key="1">
    <source>
        <dbReference type="SAM" id="MobiDB-lite"/>
    </source>
</evidence>
<accession>X8DXF4</accession>
<dbReference type="AlphaFoldDB" id="X8DXF4"/>
<evidence type="ECO:0000313" key="2">
    <source>
        <dbReference type="EMBL" id="EUA72333.1"/>
    </source>
</evidence>
<feature type="region of interest" description="Disordered" evidence="1">
    <location>
        <begin position="1"/>
        <end position="35"/>
    </location>
</feature>
<dbReference type="EMBL" id="JAOB01000012">
    <property type="protein sequence ID" value="EUA72333.1"/>
    <property type="molecule type" value="Genomic_DNA"/>
</dbReference>
<reference evidence="2" key="1">
    <citation type="submission" date="2014-01" db="EMBL/GenBank/DDBJ databases">
        <authorList>
            <person name="Brown-Elliot B."/>
            <person name="Wallace R."/>
            <person name="Lenaerts A."/>
            <person name="Ordway D."/>
            <person name="DeGroote M.A."/>
            <person name="Parker T."/>
            <person name="Sizemore C."/>
            <person name="Tallon L.J."/>
            <person name="Sadzewicz L.K."/>
            <person name="Sengamalay N."/>
            <person name="Fraser C.M."/>
            <person name="Hine E."/>
            <person name="Shefchek K.A."/>
            <person name="Das S.P."/>
            <person name="Tettelin H."/>
        </authorList>
    </citation>
    <scope>NUCLEOTIDE SEQUENCE [LARGE SCALE GENOMIC DNA]</scope>
    <source>
        <strain evidence="2">4042</strain>
    </source>
</reference>
<dbReference type="PATRIC" id="fig|1299334.3.peg.1221"/>
<proteinExistence type="predicted"/>
<name>X8DXF4_MYCXE</name>
<feature type="compositionally biased region" description="Polar residues" evidence="1">
    <location>
        <begin position="19"/>
        <end position="29"/>
    </location>
</feature>
<sequence length="91" mass="10016">MLLTTELRQPTAEARSRASCAQSPPQLLQPSRIRPTNLVERSKPKPRIGLVSEELIVARHNVSAALRTPQESRYRPATVPAPIPGDANAKR</sequence>